<organism evidence="4 5">
    <name type="scientific">Peptostreptococcus equinus</name>
    <dbReference type="NCBI Taxonomy" id="3003601"/>
    <lineage>
        <taxon>Bacteria</taxon>
        <taxon>Bacillati</taxon>
        <taxon>Bacillota</taxon>
        <taxon>Clostridia</taxon>
        <taxon>Peptostreptococcales</taxon>
        <taxon>Peptostreptococcaceae</taxon>
        <taxon>Peptostreptococcus</taxon>
    </lineage>
</organism>
<dbReference type="SUPFAM" id="SSF69754">
    <property type="entry name" value="Ribosome binding protein Y (YfiA homologue)"/>
    <property type="match status" value="1"/>
</dbReference>
<evidence type="ECO:0000313" key="5">
    <source>
        <dbReference type="Proteomes" id="UP001164187"/>
    </source>
</evidence>
<reference evidence="4" key="1">
    <citation type="submission" date="2022-12" db="EMBL/GenBank/DDBJ databases">
        <title>Peptostreptococcus.</title>
        <authorList>
            <person name="Lee S.H."/>
        </authorList>
    </citation>
    <scope>NUCLEOTIDE SEQUENCE</scope>
    <source>
        <strain evidence="4">CBA3647</strain>
    </source>
</reference>
<feature type="domain" description="Sigma 54 modulation/S30EA ribosomal protein C-terminal" evidence="3">
    <location>
        <begin position="131"/>
        <end position="181"/>
    </location>
</feature>
<dbReference type="NCBIfam" id="TIGR00741">
    <property type="entry name" value="yfiA"/>
    <property type="match status" value="1"/>
</dbReference>
<dbReference type="Gene3D" id="3.30.505.50">
    <property type="entry name" value="Sigma 54 modulation/S30EA ribosomal protein, C-terminal domain"/>
    <property type="match status" value="1"/>
</dbReference>
<comment type="subunit">
    <text evidence="2">Interacts with 100S ribosomes.</text>
</comment>
<name>A0ABY7JMW0_9FIRM</name>
<evidence type="ECO:0000313" key="4">
    <source>
        <dbReference type="EMBL" id="WAW14181.1"/>
    </source>
</evidence>
<comment type="function">
    <text evidence="2">Required for dimerization of active 70S ribosomes into 100S ribosomes in stationary phase; 100S ribosomes are translationally inactive and sometimes present during exponential growth.</text>
</comment>
<dbReference type="InterPro" id="IPR032528">
    <property type="entry name" value="Ribosom_S30AE_C"/>
</dbReference>
<dbReference type="InterPro" id="IPR036567">
    <property type="entry name" value="RHF-like"/>
</dbReference>
<dbReference type="Proteomes" id="UP001164187">
    <property type="component" value="Chromosome"/>
</dbReference>
<evidence type="ECO:0000256" key="1">
    <source>
        <dbReference type="ARBA" id="ARBA00022845"/>
    </source>
</evidence>
<keyword evidence="5" id="KW-1185">Reference proteome</keyword>
<dbReference type="InterPro" id="IPR003489">
    <property type="entry name" value="RHF/RaiA"/>
</dbReference>
<gene>
    <name evidence="4" type="primary">raiA</name>
    <name evidence="2" type="synonym">hpf</name>
    <name evidence="4" type="ORF">O0R46_06110</name>
</gene>
<comment type="subcellular location">
    <subcellularLocation>
        <location evidence="2">Cytoplasm</location>
    </subcellularLocation>
</comment>
<dbReference type="Pfam" id="PF16321">
    <property type="entry name" value="Ribosom_S30AE_C"/>
    <property type="match status" value="1"/>
</dbReference>
<protein>
    <recommendedName>
        <fullName evidence="2">Ribosome hibernation promoting factor</fullName>
        <shortName evidence="2">HPF</shortName>
    </recommendedName>
</protein>
<evidence type="ECO:0000259" key="3">
    <source>
        <dbReference type="Pfam" id="PF16321"/>
    </source>
</evidence>
<dbReference type="InterPro" id="IPR050574">
    <property type="entry name" value="HPF/YfiA_ribosome-assoc"/>
</dbReference>
<accession>A0ABY7JMW0</accession>
<dbReference type="PANTHER" id="PTHR33231">
    <property type="entry name" value="30S RIBOSOMAL PROTEIN"/>
    <property type="match status" value="1"/>
</dbReference>
<dbReference type="InterPro" id="IPR034694">
    <property type="entry name" value="HPF_long/plastid"/>
</dbReference>
<dbReference type="RefSeq" id="WP_269310843.1">
    <property type="nucleotide sequence ID" value="NZ_CP114052.1"/>
</dbReference>
<evidence type="ECO:0000256" key="2">
    <source>
        <dbReference type="HAMAP-Rule" id="MF_00839"/>
    </source>
</evidence>
<dbReference type="InterPro" id="IPR038416">
    <property type="entry name" value="Ribosom_S30AE_C_sf"/>
</dbReference>
<comment type="similarity">
    <text evidence="2">Belongs to the HPF/YfiA ribosome-associated protein family. Long HPF subfamily.</text>
</comment>
<dbReference type="HAMAP" id="MF_00839">
    <property type="entry name" value="HPF"/>
    <property type="match status" value="1"/>
</dbReference>
<dbReference type="PANTHER" id="PTHR33231:SF1">
    <property type="entry name" value="30S RIBOSOMAL PROTEIN"/>
    <property type="match status" value="1"/>
</dbReference>
<dbReference type="CDD" id="cd00552">
    <property type="entry name" value="RaiA"/>
    <property type="match status" value="1"/>
</dbReference>
<keyword evidence="1 2" id="KW-0810">Translation regulation</keyword>
<sequence>MKIIISGKQIKLTEGIKSYIEKKFGKLEKFLSPESEIRVTVSANKKERQKVEVTLDNINGHIVRAEDVQDDLYSAIDIVCDKLNRQIVKYKNKFKTRVPGKDTIRMEYFDEFIDAYEDEEPFLDDSEMTFERKKKFYLRPMSPDEAVLQMNLLGHDFFLFKDQDTFEVCLVYRRGDGGYGLIEQE</sequence>
<dbReference type="EMBL" id="CP114052">
    <property type="protein sequence ID" value="WAW14181.1"/>
    <property type="molecule type" value="Genomic_DNA"/>
</dbReference>
<dbReference type="Gene3D" id="3.30.160.100">
    <property type="entry name" value="Ribosome hibernation promotion factor-like"/>
    <property type="match status" value="1"/>
</dbReference>
<dbReference type="Pfam" id="PF02482">
    <property type="entry name" value="Ribosomal_S30AE"/>
    <property type="match status" value="1"/>
</dbReference>
<proteinExistence type="inferred from homology"/>
<keyword evidence="2" id="KW-0963">Cytoplasm</keyword>